<dbReference type="EMBL" id="CAJVPI010002214">
    <property type="protein sequence ID" value="CAG8638463.1"/>
    <property type="molecule type" value="Genomic_DNA"/>
</dbReference>
<reference evidence="1" key="1">
    <citation type="submission" date="2021-06" db="EMBL/GenBank/DDBJ databases">
        <authorList>
            <person name="Kallberg Y."/>
            <person name="Tangrot J."/>
            <person name="Rosling A."/>
        </authorList>
    </citation>
    <scope>NUCLEOTIDE SEQUENCE</scope>
    <source>
        <strain evidence="1">BR232B</strain>
    </source>
</reference>
<comment type="caution">
    <text evidence="1">The sequence shown here is derived from an EMBL/GenBank/DDBJ whole genome shotgun (WGS) entry which is preliminary data.</text>
</comment>
<organism evidence="1 2">
    <name type="scientific">Paraglomus brasilianum</name>
    <dbReference type="NCBI Taxonomy" id="144538"/>
    <lineage>
        <taxon>Eukaryota</taxon>
        <taxon>Fungi</taxon>
        <taxon>Fungi incertae sedis</taxon>
        <taxon>Mucoromycota</taxon>
        <taxon>Glomeromycotina</taxon>
        <taxon>Glomeromycetes</taxon>
        <taxon>Paraglomerales</taxon>
        <taxon>Paraglomeraceae</taxon>
        <taxon>Paraglomus</taxon>
    </lineage>
</organism>
<evidence type="ECO:0000313" key="2">
    <source>
        <dbReference type="Proteomes" id="UP000789739"/>
    </source>
</evidence>
<sequence length="215" mass="24775">MTTPTLQPQTLLALQYLFQTWKQDNAAQNYALWITLQCVWLCDNNDTTQTIDLTNVITSFLEPDSNNFLNTLEDTEQLEINLPEVNDTEEINPNLELEDIQEEALTVPITNQEEVTPAPLLGKLTKIIQDIIQPCGPLTQTSIPLYTGITYQEKLQKILKRIKTRTRNRHDQTKLLEAYYYLENISRTTYITYAMITRLTDAELSQALLQVRTHG</sequence>
<keyword evidence="2" id="KW-1185">Reference proteome</keyword>
<dbReference type="OrthoDB" id="2457686at2759"/>
<evidence type="ECO:0000313" key="1">
    <source>
        <dbReference type="EMBL" id="CAG8638463.1"/>
    </source>
</evidence>
<name>A0A9N9DKA7_9GLOM</name>
<proteinExistence type="predicted"/>
<dbReference type="Proteomes" id="UP000789739">
    <property type="component" value="Unassembled WGS sequence"/>
</dbReference>
<gene>
    <name evidence="1" type="ORF">PBRASI_LOCUS9638</name>
</gene>
<protein>
    <submittedName>
        <fullName evidence="1">2365_t:CDS:1</fullName>
    </submittedName>
</protein>
<dbReference type="AlphaFoldDB" id="A0A9N9DKA7"/>
<accession>A0A9N9DKA7</accession>
<feature type="non-terminal residue" evidence="1">
    <location>
        <position position="215"/>
    </location>
</feature>